<dbReference type="SUPFAM" id="SSF49464">
    <property type="entry name" value="Carboxypeptidase regulatory domain-like"/>
    <property type="match status" value="1"/>
</dbReference>
<keyword evidence="4 7" id="KW-0812">Transmembrane</keyword>
<protein>
    <submittedName>
        <fullName evidence="9">TonB-dependent receptor</fullName>
    </submittedName>
</protein>
<keyword evidence="6 7" id="KW-0998">Cell outer membrane</keyword>
<evidence type="ECO:0000256" key="2">
    <source>
        <dbReference type="ARBA" id="ARBA00022448"/>
    </source>
</evidence>
<dbReference type="Proteomes" id="UP001162741">
    <property type="component" value="Chromosome"/>
</dbReference>
<accession>A0ABY6IZQ7</accession>
<organism evidence="9 10">
    <name type="scientific">Chitinophaga horti</name>
    <dbReference type="NCBI Taxonomy" id="2920382"/>
    <lineage>
        <taxon>Bacteria</taxon>
        <taxon>Pseudomonadati</taxon>
        <taxon>Bacteroidota</taxon>
        <taxon>Chitinophagia</taxon>
        <taxon>Chitinophagales</taxon>
        <taxon>Chitinophagaceae</taxon>
        <taxon>Chitinophaga</taxon>
    </lineage>
</organism>
<evidence type="ECO:0000256" key="4">
    <source>
        <dbReference type="ARBA" id="ARBA00022692"/>
    </source>
</evidence>
<comment type="similarity">
    <text evidence="7">Belongs to the TonB-dependent receptor family.</text>
</comment>
<dbReference type="PROSITE" id="PS52016">
    <property type="entry name" value="TONB_DEPENDENT_REC_3"/>
    <property type="match status" value="1"/>
</dbReference>
<dbReference type="InterPro" id="IPR023996">
    <property type="entry name" value="TonB-dep_OMP_SusC/RagA"/>
</dbReference>
<dbReference type="Pfam" id="PF13715">
    <property type="entry name" value="CarbopepD_reg_2"/>
    <property type="match status" value="1"/>
</dbReference>
<dbReference type="NCBIfam" id="TIGR04056">
    <property type="entry name" value="OMP_RagA_SusC"/>
    <property type="match status" value="1"/>
</dbReference>
<dbReference type="InterPro" id="IPR037066">
    <property type="entry name" value="Plug_dom_sf"/>
</dbReference>
<evidence type="ECO:0000313" key="10">
    <source>
        <dbReference type="Proteomes" id="UP001162741"/>
    </source>
</evidence>
<keyword evidence="2 7" id="KW-0813">Transport</keyword>
<evidence type="ECO:0000313" key="9">
    <source>
        <dbReference type="EMBL" id="UYQ91882.1"/>
    </source>
</evidence>
<reference evidence="9" key="1">
    <citation type="submission" date="2022-10" db="EMBL/GenBank/DDBJ databases">
        <title>Chitinophaga sp. nov., isolated from soil.</title>
        <authorList>
            <person name="Jeon C.O."/>
        </authorList>
    </citation>
    <scope>NUCLEOTIDE SEQUENCE</scope>
    <source>
        <strain evidence="9">R8</strain>
    </source>
</reference>
<dbReference type="NCBIfam" id="TIGR04057">
    <property type="entry name" value="SusC_RagA_signa"/>
    <property type="match status" value="1"/>
</dbReference>
<keyword evidence="3 7" id="KW-1134">Transmembrane beta strand</keyword>
<comment type="subcellular location">
    <subcellularLocation>
        <location evidence="1 7">Cell outer membrane</location>
        <topology evidence="1 7">Multi-pass membrane protein</topology>
    </subcellularLocation>
</comment>
<gene>
    <name evidence="9" type="ORF">MKQ68_17485</name>
</gene>
<feature type="domain" description="TonB-dependent receptor plug" evidence="8">
    <location>
        <begin position="126"/>
        <end position="231"/>
    </location>
</feature>
<evidence type="ECO:0000256" key="5">
    <source>
        <dbReference type="ARBA" id="ARBA00023136"/>
    </source>
</evidence>
<keyword evidence="10" id="KW-1185">Reference proteome</keyword>
<dbReference type="Pfam" id="PF07715">
    <property type="entry name" value="Plug"/>
    <property type="match status" value="1"/>
</dbReference>
<keyword evidence="9" id="KW-0675">Receptor</keyword>
<evidence type="ECO:0000259" key="8">
    <source>
        <dbReference type="Pfam" id="PF07715"/>
    </source>
</evidence>
<dbReference type="SUPFAM" id="SSF56935">
    <property type="entry name" value="Porins"/>
    <property type="match status" value="1"/>
</dbReference>
<dbReference type="InterPro" id="IPR039426">
    <property type="entry name" value="TonB-dep_rcpt-like"/>
</dbReference>
<dbReference type="InterPro" id="IPR023997">
    <property type="entry name" value="TonB-dep_OMP_SusC/RagA_CS"/>
</dbReference>
<evidence type="ECO:0000256" key="6">
    <source>
        <dbReference type="ARBA" id="ARBA00023237"/>
    </source>
</evidence>
<sequence>MHLNVTTKQVVCTLLFFLLFHFTGYAGQSALRQAVPVKGRIIDVDGTPLVGVTVRVKDASTGTVTGADGTFTLNVPDANATLSITYLGYNPQEIPLAGKTELNVTLQPSSSQLEQVVVVGYGTQRKRDLTGSVANVQGRELAKQPVLTATQGVQGKVAGVQIIANGAPGSQPLVRIRGTGSMLAGSEPLYVVDGVFTNDIRNISTNDIVSMDVLKDAAAAAIYGVRAANGVIIITTKKGRSGKMEVSYSGNVGFRQASNLVKMANRGEYTAFLQDVAPGTTIPTGNADTDWFDDVLRNALQHNHNVSVSGGSEKATYYFNLGYLSDEGIVIGNKYDRFTIRSNNEFNLTKQLKFGTQLSFMRANSDTIDNSAIFNNAYRAAPVVASKQGGRYGNTSAFGNVGNPILNIDKVNNRGAETRLQGTGYLEYSPIKSLKLRSAFSVDQSFYNRRVYNYAYLNDEVTFLETGGNQRNELSTLTGRKENATNWLWDNTATYEELFGKHRVSVLAGFTSQKFSSDFIEGVRRGVPPTRDQWYLATGDPNTSTNNGGGDKYTRASVLGRINYAYADKYLLSGSLRRDASSRFPEANRVGWFPAAGVAWVLSEEGFLKDQQDVLDFLKLRASWGRIGNDNIASNQYIVTANLGVPYVFNGNITLGSAISDIKNANLVWETTEEYDFGLEFSTLNRRLTGEINYYDKRTIDALVIVRLPGILGDPDNEFVTNAGSFTNKGWEFTAGWKDDITEDFNYSIGGNITFNKNKVVGLNAGQPLPRGGVGQQGSTTLTANGQPIGSFYVYRTDGIFQTQEEIDNYQNKDGVVIQPNAQPGDLKYLDKDGDGSITAQDRYFVGSYQPKMYYGINAGLNYKSLDFSADFYGNAGNKVYNGKKAFRYQATDNIEADYANNRWRADRPSNKDPRVLEANTPASDYFVESGTFFRLNNVTLGYTLPKTALDRLNITTLRFFLTSQNLFTLKRFSGFSPELPGGPLEAGIELSAYPTNRTYAFGVNATF</sequence>
<name>A0ABY6IZQ7_9BACT</name>
<proteinExistence type="inferred from homology"/>
<evidence type="ECO:0000256" key="3">
    <source>
        <dbReference type="ARBA" id="ARBA00022452"/>
    </source>
</evidence>
<evidence type="ECO:0000256" key="7">
    <source>
        <dbReference type="PROSITE-ProRule" id="PRU01360"/>
    </source>
</evidence>
<keyword evidence="5 7" id="KW-0472">Membrane</keyword>
<dbReference type="Gene3D" id="2.40.170.20">
    <property type="entry name" value="TonB-dependent receptor, beta-barrel domain"/>
    <property type="match status" value="1"/>
</dbReference>
<dbReference type="InterPro" id="IPR036942">
    <property type="entry name" value="Beta-barrel_TonB_sf"/>
</dbReference>
<dbReference type="InterPro" id="IPR012910">
    <property type="entry name" value="Plug_dom"/>
</dbReference>
<dbReference type="EMBL" id="CP107006">
    <property type="protein sequence ID" value="UYQ91882.1"/>
    <property type="molecule type" value="Genomic_DNA"/>
</dbReference>
<evidence type="ECO:0000256" key="1">
    <source>
        <dbReference type="ARBA" id="ARBA00004571"/>
    </source>
</evidence>
<dbReference type="RefSeq" id="WP_264280242.1">
    <property type="nucleotide sequence ID" value="NZ_CP107006.1"/>
</dbReference>
<dbReference type="Gene3D" id="2.170.130.10">
    <property type="entry name" value="TonB-dependent receptor, plug domain"/>
    <property type="match status" value="1"/>
</dbReference>
<dbReference type="Gene3D" id="2.60.40.1120">
    <property type="entry name" value="Carboxypeptidase-like, regulatory domain"/>
    <property type="match status" value="1"/>
</dbReference>
<dbReference type="InterPro" id="IPR008969">
    <property type="entry name" value="CarboxyPept-like_regulatory"/>
</dbReference>